<comment type="subcellular location">
    <subcellularLocation>
        <location evidence="1">Cell inner membrane</location>
        <topology evidence="1">Multi-pass membrane protein</topology>
    </subcellularLocation>
</comment>
<evidence type="ECO:0000313" key="3">
    <source>
        <dbReference type="Proteomes" id="UP001326613"/>
    </source>
</evidence>
<organism evidence="2 3">
    <name type="scientific">Candidatus Trichorickettsia mobilis</name>
    <dbReference type="NCBI Taxonomy" id="1346319"/>
    <lineage>
        <taxon>Bacteria</taxon>
        <taxon>Pseudomonadati</taxon>
        <taxon>Pseudomonadota</taxon>
        <taxon>Alphaproteobacteria</taxon>
        <taxon>Rickettsiales</taxon>
        <taxon>Rickettsiaceae</taxon>
        <taxon>Rickettsieae</taxon>
        <taxon>Candidatus Trichorickettsia</taxon>
    </lineage>
</organism>
<keyword evidence="1" id="KW-0813">Transport</keyword>
<sequence>MNAAEKCYIILCTFFAVLVVTGNLIYQKFVYLPLSFYTFELSVGAIFYPLTFLITNLITEFFGKQKAKFCVRLAILMSLSIALIITLMNNLQATNWSKIDDQTFNDVFGVYGISLAGSLLANYTAQLFDIRLYLWIRKITHHKFLWVRNLSTAVSLLIDTTIVIVFITAFSNSIPFEQMIPLIINSYTFKLFFSICTTPLFYFLVYAIKSIV</sequence>
<dbReference type="Pfam" id="PF02592">
    <property type="entry name" value="Vut_1"/>
    <property type="match status" value="1"/>
</dbReference>
<keyword evidence="3" id="KW-1185">Reference proteome</keyword>
<feature type="transmembrane region" description="Helical" evidence="1">
    <location>
        <begin position="46"/>
        <end position="62"/>
    </location>
</feature>
<feature type="transmembrane region" description="Helical" evidence="1">
    <location>
        <begin position="7"/>
        <end position="26"/>
    </location>
</feature>
<accession>A0ABZ0UVY8</accession>
<dbReference type="EMBL" id="CP112932">
    <property type="protein sequence ID" value="WPY01257.1"/>
    <property type="molecule type" value="Genomic_DNA"/>
</dbReference>
<evidence type="ECO:0000313" key="2">
    <source>
        <dbReference type="EMBL" id="WPY01257.1"/>
    </source>
</evidence>
<evidence type="ECO:0000256" key="1">
    <source>
        <dbReference type="HAMAP-Rule" id="MF_02088"/>
    </source>
</evidence>
<keyword evidence="1" id="KW-1133">Transmembrane helix</keyword>
<dbReference type="InterPro" id="IPR003744">
    <property type="entry name" value="YhhQ"/>
</dbReference>
<dbReference type="NCBIfam" id="TIGR00697">
    <property type="entry name" value="queuosine precursor transporter"/>
    <property type="match status" value="1"/>
</dbReference>
<reference evidence="2 3" key="1">
    <citation type="submission" date="2022-10" db="EMBL/GenBank/DDBJ databases">
        <title>Host association and intracellularity evolved multiple times independently in the Rickettsiales.</title>
        <authorList>
            <person name="Castelli M."/>
            <person name="Nardi T."/>
            <person name="Gammuto L."/>
            <person name="Bellinzona G."/>
            <person name="Sabaneyeva E."/>
            <person name="Potekhin A."/>
            <person name="Serra V."/>
            <person name="Petroni G."/>
            <person name="Sassera D."/>
        </authorList>
    </citation>
    <scope>NUCLEOTIDE SEQUENCE [LARGE SCALE GENOMIC DNA]</scope>
    <source>
        <strain evidence="2 3">Kr 154-4</strain>
    </source>
</reference>
<keyword evidence="1" id="KW-0997">Cell inner membrane</keyword>
<dbReference type="HAMAP" id="MF_02088">
    <property type="entry name" value="Q_prec_transport"/>
    <property type="match status" value="1"/>
</dbReference>
<feature type="transmembrane region" description="Helical" evidence="1">
    <location>
        <begin position="69"/>
        <end position="88"/>
    </location>
</feature>
<protein>
    <recommendedName>
        <fullName evidence="1">Probable queuosine precursor transporter</fullName>
        <shortName evidence="1">Q precursor transporter</shortName>
    </recommendedName>
</protein>
<keyword evidence="1" id="KW-1003">Cell membrane</keyword>
<comment type="function">
    <text evidence="1">Involved in the import of queuosine (Q) precursors, required for Q precursor salvage.</text>
</comment>
<feature type="transmembrane region" description="Helical" evidence="1">
    <location>
        <begin position="108"/>
        <end position="128"/>
    </location>
</feature>
<feature type="transmembrane region" description="Helical" evidence="1">
    <location>
        <begin position="191"/>
        <end position="208"/>
    </location>
</feature>
<dbReference type="RefSeq" id="WP_323738043.1">
    <property type="nucleotide sequence ID" value="NZ_CP112932.1"/>
</dbReference>
<proteinExistence type="inferred from homology"/>
<dbReference type="Proteomes" id="UP001326613">
    <property type="component" value="Chromosome"/>
</dbReference>
<feature type="transmembrane region" description="Helical" evidence="1">
    <location>
        <begin position="149"/>
        <end position="171"/>
    </location>
</feature>
<comment type="similarity">
    <text evidence="1">Belongs to the vitamin uptake transporter (VUT/ECF) (TC 2.A.88) family. Q precursor transporter subfamily.</text>
</comment>
<dbReference type="PANTHER" id="PTHR34300">
    <property type="entry name" value="QUEUOSINE PRECURSOR TRANSPORTER-RELATED"/>
    <property type="match status" value="1"/>
</dbReference>
<keyword evidence="1" id="KW-0812">Transmembrane</keyword>
<gene>
    <name evidence="2" type="ORF">Trichorick_01165</name>
</gene>
<keyword evidence="1" id="KW-0472">Membrane</keyword>
<dbReference type="PANTHER" id="PTHR34300:SF2">
    <property type="entry name" value="QUEUOSINE PRECURSOR TRANSPORTER-RELATED"/>
    <property type="match status" value="1"/>
</dbReference>
<name>A0ABZ0UVY8_9RICK</name>